<evidence type="ECO:0000256" key="5">
    <source>
        <dbReference type="ARBA" id="ARBA00022603"/>
    </source>
</evidence>
<keyword evidence="6" id="KW-0808">Transferase</keyword>
<feature type="compositionally biased region" description="Polar residues" evidence="8">
    <location>
        <begin position="255"/>
        <end position="268"/>
    </location>
</feature>
<comment type="caution">
    <text evidence="9">The sequence shown here is derived from an EMBL/GenBank/DDBJ whole genome shotgun (WGS) entry which is preliminary data.</text>
</comment>
<dbReference type="Gene3D" id="3.40.50.150">
    <property type="entry name" value="Vaccinia Virus protein VP39"/>
    <property type="match status" value="1"/>
</dbReference>
<feature type="compositionally biased region" description="Polar residues" evidence="8">
    <location>
        <begin position="532"/>
        <end position="542"/>
    </location>
</feature>
<dbReference type="EC" id="2.1.1.77" evidence="3"/>
<comment type="subcellular location">
    <subcellularLocation>
        <location evidence="1">Cytoplasm</location>
    </subcellularLocation>
</comment>
<dbReference type="GO" id="GO:0005737">
    <property type="term" value="C:cytoplasm"/>
    <property type="evidence" value="ECO:0007669"/>
    <property type="project" value="UniProtKB-SubCell"/>
</dbReference>
<keyword evidence="7" id="KW-0949">S-adenosyl-L-methionine</keyword>
<dbReference type="PANTHER" id="PTHR11579">
    <property type="entry name" value="PROTEIN-L-ISOASPARTATE O-METHYLTRANSFERASE"/>
    <property type="match status" value="1"/>
</dbReference>
<evidence type="ECO:0000256" key="2">
    <source>
        <dbReference type="ARBA" id="ARBA00005369"/>
    </source>
</evidence>
<dbReference type="Pfam" id="PF01135">
    <property type="entry name" value="PCMT"/>
    <property type="match status" value="1"/>
</dbReference>
<evidence type="ECO:0000256" key="7">
    <source>
        <dbReference type="ARBA" id="ARBA00022691"/>
    </source>
</evidence>
<comment type="similarity">
    <text evidence="2">Belongs to the methyltransferase superfamily. L-isoaspartyl/D-aspartyl protein methyltransferase family.</text>
</comment>
<reference evidence="9 10" key="1">
    <citation type="submission" date="2020-08" db="EMBL/GenBank/DDBJ databases">
        <title>Aphidius gifuensis genome sequencing and assembly.</title>
        <authorList>
            <person name="Du Z."/>
        </authorList>
    </citation>
    <scope>NUCLEOTIDE SEQUENCE [LARGE SCALE GENOMIC DNA]</scope>
    <source>
        <strain evidence="9">YNYX2018</strain>
        <tissue evidence="9">Adults</tissue>
    </source>
</reference>
<proteinExistence type="inferred from homology"/>
<keyword evidence="10" id="KW-1185">Reference proteome</keyword>
<feature type="region of interest" description="Disordered" evidence="8">
    <location>
        <begin position="492"/>
        <end position="518"/>
    </location>
</feature>
<feature type="compositionally biased region" description="Polar residues" evidence="8">
    <location>
        <begin position="492"/>
        <end position="503"/>
    </location>
</feature>
<feature type="region of interest" description="Disordered" evidence="8">
    <location>
        <begin position="532"/>
        <end position="569"/>
    </location>
</feature>
<evidence type="ECO:0000256" key="3">
    <source>
        <dbReference type="ARBA" id="ARBA00011890"/>
    </source>
</evidence>
<keyword evidence="4" id="KW-0963">Cytoplasm</keyword>
<evidence type="ECO:0000256" key="4">
    <source>
        <dbReference type="ARBA" id="ARBA00022490"/>
    </source>
</evidence>
<dbReference type="InterPro" id="IPR029063">
    <property type="entry name" value="SAM-dependent_MTases_sf"/>
</dbReference>
<feature type="region of interest" description="Disordered" evidence="8">
    <location>
        <begin position="243"/>
        <end position="277"/>
    </location>
</feature>
<dbReference type="AlphaFoldDB" id="A0A835CW37"/>
<dbReference type="SUPFAM" id="SSF53335">
    <property type="entry name" value="S-adenosyl-L-methionine-dependent methyltransferases"/>
    <property type="match status" value="1"/>
</dbReference>
<dbReference type="Proteomes" id="UP000639338">
    <property type="component" value="Unassembled WGS sequence"/>
</dbReference>
<evidence type="ECO:0000313" key="10">
    <source>
        <dbReference type="Proteomes" id="UP000639338"/>
    </source>
</evidence>
<dbReference type="InterPro" id="IPR000682">
    <property type="entry name" value="PCMT"/>
</dbReference>
<feature type="region of interest" description="Disordered" evidence="8">
    <location>
        <begin position="181"/>
        <end position="222"/>
    </location>
</feature>
<dbReference type="GO" id="GO:0004719">
    <property type="term" value="F:protein-L-isoaspartate (D-aspartate) O-methyltransferase activity"/>
    <property type="evidence" value="ECO:0007669"/>
    <property type="project" value="UniProtKB-EC"/>
</dbReference>
<dbReference type="EMBL" id="JACMRX010000001">
    <property type="protein sequence ID" value="KAF7998102.1"/>
    <property type="molecule type" value="Genomic_DNA"/>
</dbReference>
<keyword evidence="5" id="KW-0489">Methyltransferase</keyword>
<feature type="compositionally biased region" description="Low complexity" evidence="8">
    <location>
        <begin position="187"/>
        <end position="199"/>
    </location>
</feature>
<dbReference type="CDD" id="cd02440">
    <property type="entry name" value="AdoMet_MTases"/>
    <property type="match status" value="1"/>
</dbReference>
<accession>A0A835CW37</accession>
<name>A0A835CW37_APHGI</name>
<dbReference type="PANTHER" id="PTHR11579:SF0">
    <property type="entry name" value="PROTEIN-L-ISOASPARTATE(D-ASPARTATE) O-METHYLTRANSFERASE"/>
    <property type="match status" value="1"/>
</dbReference>
<evidence type="ECO:0000256" key="1">
    <source>
        <dbReference type="ARBA" id="ARBA00004496"/>
    </source>
</evidence>
<sequence>MWQCVDREKYTSRDPYIDAPQGIGFGVTISAPHMHAYALELLADKLIRGNKALDVGSGSGYLTACMEVMLGNDGLAVGIDHIPELQQLAEKNIKNDKPNLLESGRVKLIVGDGRLGCTKYAPYDVCNNNGDTDTISRDLSITQHSGPTLTRMTIPNEPNYLDPTPIRSNSRLVTRFSHNQHNGIGRLSSAGSSSGPLSPQGTMGSPSPPPMMMPPPPPPPLQQHPSALYVNDEVLSSFTMDLENNNNKNQRRSVQRSCTLSSTTSSIGIASEIPLPPSTTTTIAQYNSDNYQNQPLPPQPPPLSAMASYMNIDISNDASPLSPSHSFSLSTLLRDDNIETDTNHAYMNINPGNENMDTTNLPVTTTITSTTSLSLSSIAAVSTTTTTITPIATISTPTSIVPLTTTTASAATTTTMTKKIKKSRPSLPTLANDYDDGSRHCYANLEPGEIENLRMMIPANTCSNDKSSLPPTTPSSESIKEVNYAILDLDKNNITTNDGNNAIPSPPDSPSNSYPQKGYATIDFNKTAALSHSVNPNVVNDNEGSRKTRHNSTINDLNSPTRQTSSISE</sequence>
<evidence type="ECO:0000256" key="8">
    <source>
        <dbReference type="SAM" id="MobiDB-lite"/>
    </source>
</evidence>
<feature type="compositionally biased region" description="Polar residues" evidence="8">
    <location>
        <begin position="551"/>
        <end position="569"/>
    </location>
</feature>
<protein>
    <recommendedName>
        <fullName evidence="3">protein-L-isoaspartate(D-aspartate) O-methyltransferase</fullName>
        <ecNumber evidence="3">2.1.1.77</ecNumber>
    </recommendedName>
</protein>
<dbReference type="OrthoDB" id="6279276at2759"/>
<dbReference type="GO" id="GO:0032259">
    <property type="term" value="P:methylation"/>
    <property type="evidence" value="ECO:0007669"/>
    <property type="project" value="UniProtKB-KW"/>
</dbReference>
<gene>
    <name evidence="9" type="ORF">HCN44_009500</name>
</gene>
<feature type="compositionally biased region" description="Pro residues" evidence="8">
    <location>
        <begin position="206"/>
        <end position="222"/>
    </location>
</feature>
<organism evidence="9 10">
    <name type="scientific">Aphidius gifuensis</name>
    <name type="common">Parasitoid wasp</name>
    <dbReference type="NCBI Taxonomy" id="684658"/>
    <lineage>
        <taxon>Eukaryota</taxon>
        <taxon>Metazoa</taxon>
        <taxon>Ecdysozoa</taxon>
        <taxon>Arthropoda</taxon>
        <taxon>Hexapoda</taxon>
        <taxon>Insecta</taxon>
        <taxon>Pterygota</taxon>
        <taxon>Neoptera</taxon>
        <taxon>Endopterygota</taxon>
        <taxon>Hymenoptera</taxon>
        <taxon>Apocrita</taxon>
        <taxon>Ichneumonoidea</taxon>
        <taxon>Braconidae</taxon>
        <taxon>Aphidiinae</taxon>
        <taxon>Aphidius</taxon>
    </lineage>
</organism>
<evidence type="ECO:0000313" key="9">
    <source>
        <dbReference type="EMBL" id="KAF7998102.1"/>
    </source>
</evidence>
<evidence type="ECO:0000256" key="6">
    <source>
        <dbReference type="ARBA" id="ARBA00022679"/>
    </source>
</evidence>